<evidence type="ECO:0008006" key="4">
    <source>
        <dbReference type="Google" id="ProtNLM"/>
    </source>
</evidence>
<evidence type="ECO:0000256" key="1">
    <source>
        <dbReference type="SAM" id="Phobius"/>
    </source>
</evidence>
<evidence type="ECO:0000313" key="3">
    <source>
        <dbReference type="Proteomes" id="UP000245133"/>
    </source>
</evidence>
<comment type="caution">
    <text evidence="2">The sequence shown here is derived from an EMBL/GenBank/DDBJ whole genome shotgun (WGS) entry which is preliminary data.</text>
</comment>
<protein>
    <recommendedName>
        <fullName evidence="4">6-phosphogluconate dehydrogenase</fullName>
    </recommendedName>
</protein>
<evidence type="ECO:0000313" key="2">
    <source>
        <dbReference type="EMBL" id="GBF50769.1"/>
    </source>
</evidence>
<keyword evidence="1" id="KW-0472">Membrane</keyword>
<keyword evidence="1" id="KW-1133">Transmembrane helix</keyword>
<dbReference type="RefSeq" id="WP_108976789.1">
    <property type="nucleotide sequence ID" value="NZ_BFBB01000007.1"/>
</dbReference>
<dbReference type="EMBL" id="BFBB01000007">
    <property type="protein sequence ID" value="GBF50769.1"/>
    <property type="molecule type" value="Genomic_DNA"/>
</dbReference>
<dbReference type="AlphaFoldDB" id="A0A2P2E1L0"/>
<accession>A0A2P2E1L0</accession>
<reference evidence="2 3" key="1">
    <citation type="submission" date="2018-02" db="EMBL/GenBank/DDBJ databases">
        <title>Novel Leptospira species isolated from soil and water in Japan.</title>
        <authorList>
            <person name="Nakao R."/>
            <person name="Masuzawa T."/>
        </authorList>
    </citation>
    <scope>NUCLEOTIDE SEQUENCE [LARGE SCALE GENOMIC DNA]</scope>
    <source>
        <strain evidence="2 3">YH101</strain>
    </source>
</reference>
<proteinExistence type="predicted"/>
<sequence>MFKFLGSLLGIIFVIVLGLVGYTFAMLNWSYSVGDRAGYVQKLSKKGWVCKTWEGEIALVTMPGTVAEKFYFTVRDEEIAEKINQSIGQRIVLAYEEHVGLPTSCFGDTRYFITGIKSIEPNQPIP</sequence>
<gene>
    <name evidence="2" type="ORF">LPTSP4_22960</name>
</gene>
<dbReference type="Proteomes" id="UP000245133">
    <property type="component" value="Unassembled WGS sequence"/>
</dbReference>
<feature type="transmembrane region" description="Helical" evidence="1">
    <location>
        <begin position="6"/>
        <end position="27"/>
    </location>
</feature>
<name>A0A2P2E1L0_9LEPT</name>
<organism evidence="2 3">
    <name type="scientific">Leptospira ryugenii</name>
    <dbReference type="NCBI Taxonomy" id="1917863"/>
    <lineage>
        <taxon>Bacteria</taxon>
        <taxon>Pseudomonadati</taxon>
        <taxon>Spirochaetota</taxon>
        <taxon>Spirochaetia</taxon>
        <taxon>Leptospirales</taxon>
        <taxon>Leptospiraceae</taxon>
        <taxon>Leptospira</taxon>
    </lineage>
</organism>
<keyword evidence="1" id="KW-0812">Transmembrane</keyword>
<keyword evidence="3" id="KW-1185">Reference proteome</keyword>
<dbReference type="OrthoDB" id="9794557at2"/>